<dbReference type="SMART" id="SM00225">
    <property type="entry name" value="BTB"/>
    <property type="match status" value="1"/>
</dbReference>
<gene>
    <name evidence="2" type="ORF">C8F04DRAFT_1177010</name>
</gene>
<dbReference type="AlphaFoldDB" id="A0AAD6TAL6"/>
<feature type="domain" description="BTB" evidence="1">
    <location>
        <begin position="19"/>
        <end position="119"/>
    </location>
</feature>
<reference evidence="2" key="1">
    <citation type="submission" date="2023-03" db="EMBL/GenBank/DDBJ databases">
        <title>Massive genome expansion in bonnet fungi (Mycena s.s.) driven by repeated elements and novel gene families across ecological guilds.</title>
        <authorList>
            <consortium name="Lawrence Berkeley National Laboratory"/>
            <person name="Harder C.B."/>
            <person name="Miyauchi S."/>
            <person name="Viragh M."/>
            <person name="Kuo A."/>
            <person name="Thoen E."/>
            <person name="Andreopoulos B."/>
            <person name="Lu D."/>
            <person name="Skrede I."/>
            <person name="Drula E."/>
            <person name="Henrissat B."/>
            <person name="Morin E."/>
            <person name="Kohler A."/>
            <person name="Barry K."/>
            <person name="LaButti K."/>
            <person name="Morin E."/>
            <person name="Salamov A."/>
            <person name="Lipzen A."/>
            <person name="Mereny Z."/>
            <person name="Hegedus B."/>
            <person name="Baldrian P."/>
            <person name="Stursova M."/>
            <person name="Weitz H."/>
            <person name="Taylor A."/>
            <person name="Grigoriev I.V."/>
            <person name="Nagy L.G."/>
            <person name="Martin F."/>
            <person name="Kauserud H."/>
        </authorList>
    </citation>
    <scope>NUCLEOTIDE SEQUENCE</scope>
    <source>
        <strain evidence="2">CBHHK200</strain>
    </source>
</reference>
<evidence type="ECO:0000259" key="1">
    <source>
        <dbReference type="SMART" id="SM00225"/>
    </source>
</evidence>
<keyword evidence="3" id="KW-1185">Reference proteome</keyword>
<dbReference type="InterPro" id="IPR000210">
    <property type="entry name" value="BTB/POZ_dom"/>
</dbReference>
<sequence>MSADPETNFSLKSLGSLTRTVKVIVEGQKYKVDSYILCCDSPVLRETFHRPFEGPGEPDYSLDNVTKSELEHLLWVYYNLLLDHYSAPLDTWRDFLKLADMWKMTRAKDFALEKLMRPGRLNSKELIALCKRDDLKGYRWHAREAYIEICTRAEPLTPAEFQAFGMDAVLLIMQIRECIVANRHSADLEKPREEDIVDNVIGRPLESGLTAIDDPDL</sequence>
<dbReference type="SUPFAM" id="SSF54695">
    <property type="entry name" value="POZ domain"/>
    <property type="match status" value="1"/>
</dbReference>
<evidence type="ECO:0000313" key="3">
    <source>
        <dbReference type="Proteomes" id="UP001218188"/>
    </source>
</evidence>
<organism evidence="2 3">
    <name type="scientific">Mycena alexandri</name>
    <dbReference type="NCBI Taxonomy" id="1745969"/>
    <lineage>
        <taxon>Eukaryota</taxon>
        <taxon>Fungi</taxon>
        <taxon>Dikarya</taxon>
        <taxon>Basidiomycota</taxon>
        <taxon>Agaricomycotina</taxon>
        <taxon>Agaricomycetes</taxon>
        <taxon>Agaricomycetidae</taxon>
        <taxon>Agaricales</taxon>
        <taxon>Marasmiineae</taxon>
        <taxon>Mycenaceae</taxon>
        <taxon>Mycena</taxon>
    </lineage>
</organism>
<dbReference type="CDD" id="cd18186">
    <property type="entry name" value="BTB_POZ_ZBTB_KLHL-like"/>
    <property type="match status" value="1"/>
</dbReference>
<comment type="caution">
    <text evidence="2">The sequence shown here is derived from an EMBL/GenBank/DDBJ whole genome shotgun (WGS) entry which is preliminary data.</text>
</comment>
<name>A0AAD6TAL6_9AGAR</name>
<proteinExistence type="predicted"/>
<dbReference type="EMBL" id="JARJCM010000016">
    <property type="protein sequence ID" value="KAJ7041545.1"/>
    <property type="molecule type" value="Genomic_DNA"/>
</dbReference>
<dbReference type="Proteomes" id="UP001218188">
    <property type="component" value="Unassembled WGS sequence"/>
</dbReference>
<dbReference type="Pfam" id="PF00651">
    <property type="entry name" value="BTB"/>
    <property type="match status" value="1"/>
</dbReference>
<protein>
    <recommendedName>
        <fullName evidence="1">BTB domain-containing protein</fullName>
    </recommendedName>
</protein>
<evidence type="ECO:0000313" key="2">
    <source>
        <dbReference type="EMBL" id="KAJ7041545.1"/>
    </source>
</evidence>
<dbReference type="InterPro" id="IPR011333">
    <property type="entry name" value="SKP1/BTB/POZ_sf"/>
</dbReference>
<dbReference type="Gene3D" id="3.30.710.10">
    <property type="entry name" value="Potassium Channel Kv1.1, Chain A"/>
    <property type="match status" value="1"/>
</dbReference>
<accession>A0AAD6TAL6</accession>